<dbReference type="PANTHER" id="PTHR12360">
    <property type="entry name" value="NUCLEAR TRANSCRIPTION FACTOR, X-BOX BINDING 1 NFX1"/>
    <property type="match status" value="1"/>
</dbReference>
<evidence type="ECO:0000259" key="12">
    <source>
        <dbReference type="PROSITE" id="PS50089"/>
    </source>
</evidence>
<accession>A0A139AU41</accession>
<feature type="non-terminal residue" evidence="13">
    <location>
        <position position="1"/>
    </location>
</feature>
<keyword evidence="14" id="KW-1185">Reference proteome</keyword>
<evidence type="ECO:0000256" key="7">
    <source>
        <dbReference type="ARBA" id="ARBA00023015"/>
    </source>
</evidence>
<keyword evidence="3" id="KW-0479">Metal-binding</keyword>
<keyword evidence="4" id="KW-0677">Repeat</keyword>
<dbReference type="STRING" id="1344416.A0A139AU41"/>
<evidence type="ECO:0000256" key="8">
    <source>
        <dbReference type="ARBA" id="ARBA00023163"/>
    </source>
</evidence>
<evidence type="ECO:0000256" key="1">
    <source>
        <dbReference type="ARBA" id="ARBA00004123"/>
    </source>
</evidence>
<dbReference type="CDD" id="cd06008">
    <property type="entry name" value="NF-X1-zinc-finger"/>
    <property type="match status" value="5"/>
</dbReference>
<dbReference type="SMART" id="SM00438">
    <property type="entry name" value="ZnF_NFX"/>
    <property type="match status" value="7"/>
</dbReference>
<keyword evidence="8" id="KW-0804">Transcription</keyword>
<gene>
    <name evidence="13" type="ORF">M427DRAFT_405279</name>
</gene>
<dbReference type="InterPro" id="IPR034078">
    <property type="entry name" value="NFX1_fam"/>
</dbReference>
<evidence type="ECO:0000256" key="4">
    <source>
        <dbReference type="ARBA" id="ARBA00022737"/>
    </source>
</evidence>
<dbReference type="InterPro" id="IPR000967">
    <property type="entry name" value="Znf_NFX1"/>
</dbReference>
<keyword evidence="7" id="KW-0805">Transcription regulation</keyword>
<keyword evidence="9" id="KW-0539">Nucleus</keyword>
<feature type="region of interest" description="Disordered" evidence="11">
    <location>
        <begin position="1004"/>
        <end position="1055"/>
    </location>
</feature>
<name>A0A139AU41_GONPJ</name>
<evidence type="ECO:0000256" key="10">
    <source>
        <dbReference type="PROSITE-ProRule" id="PRU00175"/>
    </source>
</evidence>
<feature type="compositionally biased region" description="Basic and acidic residues" evidence="11">
    <location>
        <begin position="1022"/>
        <end position="1047"/>
    </location>
</feature>
<dbReference type="SMART" id="SM00154">
    <property type="entry name" value="ZnF_AN1"/>
    <property type="match status" value="1"/>
</dbReference>
<dbReference type="AlphaFoldDB" id="A0A139AU41"/>
<protein>
    <recommendedName>
        <fullName evidence="12">RING-type domain-containing protein</fullName>
    </recommendedName>
</protein>
<sequence length="1055" mass="113467">NPIHISTLSCAHSITERSPFHAWRRVSQLRIMSSPQLLPELLLSLSHELNTGSLECLVCLGPVVDAKSLGKGSVKPTLKPIWHCSTCYNILHFACIKKWATESGLFNEAESDRQFRCPACQVSATIPIEDVTGRCFCGQTPNPTFDPSTVPFTCTKTCGKTHRPPIPPSGIAVTFSSNQCVHTCSHPCHPGPCPPCVITLKRRCWCGKLEYGARCGTWDSGTSCGSVCGKKLNCGLHYCESTCHEGKCEDCSVVTNQQCFGSHTIEALVCGAGTLVSEEGLWDSDRNVREEVYSFACGEPCGRKLDCGDHKCELPCHKRHVEGSSESGCPPCAKGLRKGTCGCGKMTLSQLGISRSTNCTAATPSCARPCQKSLGCAGAHTCEINCHDGICPPCPGTVIVVCACGTESSLVPCRAISSPSFNSLVSCHRVCDTLLSCGKHRCSTRCCPKKGVEGDGHQCLHPCGRQLACGLHRCQRLCHRGPCGSCMEVDWGERICSCGRVRVFPPIPCNTPEPVCSTFCRRSRDCGHMDGHRCHHGPCPPCSFRVSTRCYTGHVTTTVACNVSISGYSCGRLCGLPTEGACLRHGCRRLCHPRSEPCTADVCNARCGQPIQGCVRGHLCDMSCGHQTSCGAGTRNSSGGSQEVPLEEPSLSCPHLVRVSCNCGDLSNRTMKCGEIESRGFVIKSSQTSSLTVECSSATAEGCQIQRRLKIVRNAFSAEPTSTSPSTPAMFRGVSGVVFLDIPPHINRRELSDFIRRCAHPLRPDFSFVNFRDTPSDPKKTQLVNHKIIFANPPVDASFAARIFGNSARQGVVELLYVKGSGPVVQQSPSVAERPSVSDNSTPQSDVRVAGKGKEVVPTTPANVFELLPGNETKDESEQYPAPSPFSVVFGSDTNRPPSKSAVPKQKTPKEAELDELVAAINSAESPTPIGQLASSTSSKPSGAPKCAVISCREKPSLIGRCTFCEKTYCASHRLAEAHSPDVCARKTRLASQTQHKLQATWAIEKERRSPGSASAPGASLQKDRDSARQRLREKMGEMESERGKKDAGKKKKGK</sequence>
<dbReference type="InterPro" id="IPR035896">
    <property type="entry name" value="AN1-like_Znf"/>
</dbReference>
<feature type="region of interest" description="Disordered" evidence="11">
    <location>
        <begin position="827"/>
        <end position="855"/>
    </location>
</feature>
<evidence type="ECO:0000256" key="9">
    <source>
        <dbReference type="ARBA" id="ARBA00023242"/>
    </source>
</evidence>
<dbReference type="PROSITE" id="PS50089">
    <property type="entry name" value="ZF_RING_2"/>
    <property type="match status" value="1"/>
</dbReference>
<dbReference type="OrthoDB" id="6512771at2759"/>
<keyword evidence="6" id="KW-0862">Zinc</keyword>
<dbReference type="InterPro" id="IPR001841">
    <property type="entry name" value="Znf_RING"/>
</dbReference>
<dbReference type="GO" id="GO:0008270">
    <property type="term" value="F:zinc ion binding"/>
    <property type="evidence" value="ECO:0007669"/>
    <property type="project" value="UniProtKB-KW"/>
</dbReference>
<comment type="subcellular location">
    <subcellularLocation>
        <location evidence="1">Nucleus</location>
    </subcellularLocation>
</comment>
<dbReference type="GO" id="GO:0000981">
    <property type="term" value="F:DNA-binding transcription factor activity, RNA polymerase II-specific"/>
    <property type="evidence" value="ECO:0007669"/>
    <property type="project" value="TreeGrafter"/>
</dbReference>
<dbReference type="PANTHER" id="PTHR12360:SF12">
    <property type="entry name" value="TRANSCRIPTIONAL REPRESSOR NF-X1"/>
    <property type="match status" value="1"/>
</dbReference>
<proteinExistence type="inferred from homology"/>
<dbReference type="GO" id="GO:0005634">
    <property type="term" value="C:nucleus"/>
    <property type="evidence" value="ECO:0007669"/>
    <property type="project" value="UniProtKB-SubCell"/>
</dbReference>
<dbReference type="GO" id="GO:0000977">
    <property type="term" value="F:RNA polymerase II transcription regulatory region sequence-specific DNA binding"/>
    <property type="evidence" value="ECO:0007669"/>
    <property type="project" value="TreeGrafter"/>
</dbReference>
<organism evidence="13 14">
    <name type="scientific">Gonapodya prolifera (strain JEL478)</name>
    <name type="common">Monoblepharis prolifera</name>
    <dbReference type="NCBI Taxonomy" id="1344416"/>
    <lineage>
        <taxon>Eukaryota</taxon>
        <taxon>Fungi</taxon>
        <taxon>Fungi incertae sedis</taxon>
        <taxon>Chytridiomycota</taxon>
        <taxon>Chytridiomycota incertae sedis</taxon>
        <taxon>Monoblepharidomycetes</taxon>
        <taxon>Monoblepharidales</taxon>
        <taxon>Gonapodyaceae</taxon>
        <taxon>Gonapodya</taxon>
    </lineage>
</organism>
<feature type="compositionally biased region" description="Low complexity" evidence="11">
    <location>
        <begin position="1011"/>
        <end position="1020"/>
    </location>
</feature>
<reference evidence="13 14" key="1">
    <citation type="journal article" date="2015" name="Genome Biol. Evol.">
        <title>Phylogenomic analyses indicate that early fungi evolved digesting cell walls of algal ancestors of land plants.</title>
        <authorList>
            <person name="Chang Y."/>
            <person name="Wang S."/>
            <person name="Sekimoto S."/>
            <person name="Aerts A.L."/>
            <person name="Choi C."/>
            <person name="Clum A."/>
            <person name="LaButti K.M."/>
            <person name="Lindquist E.A."/>
            <person name="Yee Ngan C."/>
            <person name="Ohm R.A."/>
            <person name="Salamov A.A."/>
            <person name="Grigoriev I.V."/>
            <person name="Spatafora J.W."/>
            <person name="Berbee M.L."/>
        </authorList>
    </citation>
    <scope>NUCLEOTIDE SEQUENCE [LARGE SCALE GENOMIC DNA]</scope>
    <source>
        <strain evidence="13 14">JEL478</strain>
    </source>
</reference>
<evidence type="ECO:0000256" key="11">
    <source>
        <dbReference type="SAM" id="MobiDB-lite"/>
    </source>
</evidence>
<evidence type="ECO:0000256" key="6">
    <source>
        <dbReference type="ARBA" id="ARBA00022833"/>
    </source>
</evidence>
<feature type="domain" description="RING-type" evidence="12">
    <location>
        <begin position="56"/>
        <end position="121"/>
    </location>
</feature>
<evidence type="ECO:0000256" key="5">
    <source>
        <dbReference type="ARBA" id="ARBA00022771"/>
    </source>
</evidence>
<evidence type="ECO:0000256" key="3">
    <source>
        <dbReference type="ARBA" id="ARBA00022723"/>
    </source>
</evidence>
<dbReference type="EMBL" id="KQ965736">
    <property type="protein sequence ID" value="KXS20238.1"/>
    <property type="molecule type" value="Genomic_DNA"/>
</dbReference>
<comment type="similarity">
    <text evidence="2">Belongs to the NFX1 family.</text>
</comment>
<dbReference type="InterPro" id="IPR000058">
    <property type="entry name" value="Znf_AN1"/>
</dbReference>
<dbReference type="Proteomes" id="UP000070544">
    <property type="component" value="Unassembled WGS sequence"/>
</dbReference>
<dbReference type="SUPFAM" id="SSF57850">
    <property type="entry name" value="RING/U-box"/>
    <property type="match status" value="1"/>
</dbReference>
<evidence type="ECO:0000313" key="14">
    <source>
        <dbReference type="Proteomes" id="UP000070544"/>
    </source>
</evidence>
<evidence type="ECO:0000256" key="2">
    <source>
        <dbReference type="ARBA" id="ARBA00007269"/>
    </source>
</evidence>
<dbReference type="SUPFAM" id="SSF118310">
    <property type="entry name" value="AN1-like Zinc finger"/>
    <property type="match status" value="1"/>
</dbReference>
<dbReference type="Pfam" id="PF01422">
    <property type="entry name" value="zf-NF-X1"/>
    <property type="match status" value="7"/>
</dbReference>
<keyword evidence="5 10" id="KW-0863">Zinc-finger</keyword>
<evidence type="ECO:0000313" key="13">
    <source>
        <dbReference type="EMBL" id="KXS20238.1"/>
    </source>
</evidence>